<name>A0A383UW74_BLUHO</name>
<keyword evidence="4" id="KW-0539">Nucleus</keyword>
<sequence>MNAPDRFELFLLADGEKKCSEAADTRTPNSSVFTVNKEDHTIANILRAHLLKDPHVLFAGYKTPHPLFATFELRVQTDGEISPKDAVVGCCKALVNDLQIMSREFTKEYELRKMITGEMGMDK</sequence>
<dbReference type="GO" id="GO:0046983">
    <property type="term" value="F:protein dimerization activity"/>
    <property type="evidence" value="ECO:0007669"/>
    <property type="project" value="InterPro"/>
</dbReference>
<dbReference type="PANTHER" id="PTHR13946:SF16">
    <property type="entry name" value="DNA-DIRECTED RNA POLYMERASE II SUBUNIT RPB11"/>
    <property type="match status" value="1"/>
</dbReference>
<accession>A0A383UW74</accession>
<dbReference type="Pfam" id="PF13656">
    <property type="entry name" value="RNA_pol_L_2"/>
    <property type="match status" value="1"/>
</dbReference>
<evidence type="ECO:0000256" key="2">
    <source>
        <dbReference type="ARBA" id="ARBA00022478"/>
    </source>
</evidence>
<dbReference type="VEuPathDB" id="FungiDB:BLGHR1_15368"/>
<proteinExistence type="inferred from homology"/>
<dbReference type="InterPro" id="IPR037685">
    <property type="entry name" value="RBP11"/>
</dbReference>
<protein>
    <recommendedName>
        <fullName evidence="6">DNA-directed RNA polymerase RBP11-like dimerisation domain-containing protein</fullName>
    </recommendedName>
</protein>
<dbReference type="GO" id="GO:0006366">
    <property type="term" value="P:transcription by RNA polymerase II"/>
    <property type="evidence" value="ECO:0007669"/>
    <property type="project" value="InterPro"/>
</dbReference>
<organism evidence="7 8">
    <name type="scientific">Blumeria hordei</name>
    <name type="common">Barley powdery mildew</name>
    <name type="synonym">Blumeria graminis f. sp. hordei</name>
    <dbReference type="NCBI Taxonomy" id="2867405"/>
    <lineage>
        <taxon>Eukaryota</taxon>
        <taxon>Fungi</taxon>
        <taxon>Dikarya</taxon>
        <taxon>Ascomycota</taxon>
        <taxon>Pezizomycotina</taxon>
        <taxon>Leotiomycetes</taxon>
        <taxon>Erysiphales</taxon>
        <taxon>Erysiphaceae</taxon>
        <taxon>Blumeria</taxon>
    </lineage>
</organism>
<dbReference type="GO" id="GO:0003899">
    <property type="term" value="F:DNA-directed RNA polymerase activity"/>
    <property type="evidence" value="ECO:0007669"/>
    <property type="project" value="InterPro"/>
</dbReference>
<evidence type="ECO:0000256" key="5">
    <source>
        <dbReference type="ARBA" id="ARBA00025751"/>
    </source>
</evidence>
<evidence type="ECO:0000256" key="4">
    <source>
        <dbReference type="ARBA" id="ARBA00023242"/>
    </source>
</evidence>
<dbReference type="InterPro" id="IPR022905">
    <property type="entry name" value="Rpo11-like"/>
</dbReference>
<dbReference type="FunFam" id="3.30.1360.10:FF:000003">
    <property type="entry name" value="DNA-directed RNA polymerase II subunit RPB11"/>
    <property type="match status" value="1"/>
</dbReference>
<comment type="subcellular location">
    <subcellularLocation>
        <location evidence="1">Nucleus</location>
    </subcellularLocation>
</comment>
<dbReference type="CDD" id="cd06926">
    <property type="entry name" value="RNAP_II_RPB11"/>
    <property type="match status" value="1"/>
</dbReference>
<gene>
    <name evidence="7" type="ORF">BLGHR1_15368</name>
</gene>
<keyword evidence="2" id="KW-0240">DNA-directed RNA polymerase</keyword>
<dbReference type="InterPro" id="IPR009025">
    <property type="entry name" value="RBP11-like_dimer"/>
</dbReference>
<evidence type="ECO:0000313" key="8">
    <source>
        <dbReference type="Proteomes" id="UP000275772"/>
    </source>
</evidence>
<feature type="domain" description="DNA-directed RNA polymerase RBP11-like dimerisation" evidence="6">
    <location>
        <begin position="31"/>
        <end position="103"/>
    </location>
</feature>
<reference evidence="7 8" key="1">
    <citation type="submission" date="2017-11" db="EMBL/GenBank/DDBJ databases">
        <authorList>
            <person name="Kracher B."/>
        </authorList>
    </citation>
    <scope>NUCLEOTIDE SEQUENCE [LARGE SCALE GENOMIC DNA]</scope>
    <source>
        <strain evidence="7 8">RACE1</strain>
    </source>
</reference>
<dbReference type="PROSITE" id="PS01154">
    <property type="entry name" value="RNA_POL_L_13KD"/>
    <property type="match status" value="1"/>
</dbReference>
<keyword evidence="3" id="KW-0804">Transcription</keyword>
<evidence type="ECO:0000313" key="7">
    <source>
        <dbReference type="EMBL" id="SZF04571.1"/>
    </source>
</evidence>
<dbReference type="EMBL" id="UNSH01000067">
    <property type="protein sequence ID" value="SZF04571.1"/>
    <property type="molecule type" value="Genomic_DNA"/>
</dbReference>
<evidence type="ECO:0000256" key="1">
    <source>
        <dbReference type="ARBA" id="ARBA00004123"/>
    </source>
</evidence>
<dbReference type="PANTHER" id="PTHR13946">
    <property type="entry name" value="DNA-DIRECTED RNA POLYMERASE I,II,III"/>
    <property type="match status" value="1"/>
</dbReference>
<dbReference type="SUPFAM" id="SSF55257">
    <property type="entry name" value="RBP11-like subunits of RNA polymerase"/>
    <property type="match status" value="1"/>
</dbReference>
<evidence type="ECO:0000259" key="6">
    <source>
        <dbReference type="Pfam" id="PF13656"/>
    </source>
</evidence>
<comment type="similarity">
    <text evidence="5">Belongs to the archaeal Rpo11/eukaryotic RPB11/RPC19 RNA polymerase subunit family.</text>
</comment>
<dbReference type="GO" id="GO:0005665">
    <property type="term" value="C:RNA polymerase II, core complex"/>
    <property type="evidence" value="ECO:0007669"/>
    <property type="project" value="InterPro"/>
</dbReference>
<dbReference type="GO" id="GO:0003677">
    <property type="term" value="F:DNA binding"/>
    <property type="evidence" value="ECO:0007669"/>
    <property type="project" value="InterPro"/>
</dbReference>
<dbReference type="Proteomes" id="UP000275772">
    <property type="component" value="Unassembled WGS sequence"/>
</dbReference>
<dbReference type="HAMAP" id="MF_00261">
    <property type="entry name" value="RNApol_arch_Rpo11"/>
    <property type="match status" value="1"/>
</dbReference>
<dbReference type="InterPro" id="IPR036603">
    <property type="entry name" value="RBP11-like"/>
</dbReference>
<evidence type="ECO:0000256" key="3">
    <source>
        <dbReference type="ARBA" id="ARBA00023163"/>
    </source>
</evidence>
<dbReference type="AlphaFoldDB" id="A0A383UW74"/>
<dbReference type="Gene3D" id="3.30.1360.10">
    <property type="entry name" value="RNA polymerase, RBP11-like subunit"/>
    <property type="match status" value="1"/>
</dbReference>
<dbReference type="InterPro" id="IPR008193">
    <property type="entry name" value="RNA_pol_Rpb11_13-16kDa_CS"/>
</dbReference>